<dbReference type="SUPFAM" id="SSF54928">
    <property type="entry name" value="RNA-binding domain, RBD"/>
    <property type="match status" value="1"/>
</dbReference>
<keyword evidence="8" id="KW-1185">Reference proteome</keyword>
<dbReference type="EnsemblMetazoa" id="AALB002171-RA">
    <property type="protein sequence ID" value="AALB002171-PA"/>
    <property type="gene ID" value="AALB002171"/>
</dbReference>
<evidence type="ECO:0000313" key="8">
    <source>
        <dbReference type="Proteomes" id="UP000069272"/>
    </source>
</evidence>
<dbReference type="PANTHER" id="PTHR13798">
    <property type="entry name" value="RNA BINDING MOTIF RBM PROTEIN -RELATED"/>
    <property type="match status" value="1"/>
</dbReference>
<sequence length="235" mass="27466">MSEDERTVWCGNLSEKVTEELLYELFLQAGPVENVKIPRDSDRRQRSYAFITYVHECSVEYAIKLFEGTSLYQRKLTLHKKQRNGPNSAASPHQNFNTSSLSNRSHLSDSFGNTSMGNVLDVSSMMMFAPNPVGLAHEQAFAMAMNGMLAQMGNQMLGACLPPYDDGNQQGSYRSKMRRNDRDRSDPYERHYDRHSHGHKPYSRDDRDHYQRSKDERRRHSDPDRDRHHDRRRRR</sequence>
<feature type="compositionally biased region" description="Polar residues" evidence="5">
    <location>
        <begin position="84"/>
        <end position="98"/>
    </location>
</feature>
<evidence type="ECO:0000256" key="2">
    <source>
        <dbReference type="ARBA" id="ARBA00022884"/>
    </source>
</evidence>
<feature type="region of interest" description="Disordered" evidence="5">
    <location>
        <begin position="80"/>
        <end position="108"/>
    </location>
</feature>
<dbReference type="Gene3D" id="3.30.70.330">
    <property type="match status" value="1"/>
</dbReference>
<dbReference type="InterPro" id="IPR052285">
    <property type="entry name" value="NEXT_complex_subunit"/>
</dbReference>
<dbReference type="PROSITE" id="PS50102">
    <property type="entry name" value="RRM"/>
    <property type="match status" value="1"/>
</dbReference>
<keyword evidence="3" id="KW-0539">Nucleus</keyword>
<dbReference type="CDD" id="cd12336">
    <property type="entry name" value="RRM_RBM7_like"/>
    <property type="match status" value="1"/>
</dbReference>
<evidence type="ECO:0000256" key="4">
    <source>
        <dbReference type="PROSITE-ProRule" id="PRU00176"/>
    </source>
</evidence>
<dbReference type="GO" id="GO:0003727">
    <property type="term" value="F:single-stranded RNA binding"/>
    <property type="evidence" value="ECO:0007669"/>
    <property type="project" value="TreeGrafter"/>
</dbReference>
<protein>
    <recommendedName>
        <fullName evidence="6">RRM domain-containing protein</fullName>
    </recommendedName>
</protein>
<organism evidence="7 8">
    <name type="scientific">Anopheles albimanus</name>
    <name type="common">New world malaria mosquito</name>
    <dbReference type="NCBI Taxonomy" id="7167"/>
    <lineage>
        <taxon>Eukaryota</taxon>
        <taxon>Metazoa</taxon>
        <taxon>Ecdysozoa</taxon>
        <taxon>Arthropoda</taxon>
        <taxon>Hexapoda</taxon>
        <taxon>Insecta</taxon>
        <taxon>Pterygota</taxon>
        <taxon>Neoptera</taxon>
        <taxon>Endopterygota</taxon>
        <taxon>Diptera</taxon>
        <taxon>Nematocera</taxon>
        <taxon>Culicoidea</taxon>
        <taxon>Culicidae</taxon>
        <taxon>Anophelinae</taxon>
        <taxon>Anopheles</taxon>
    </lineage>
</organism>
<dbReference type="Pfam" id="PF00076">
    <property type="entry name" value="RRM_1"/>
    <property type="match status" value="1"/>
</dbReference>
<dbReference type="GO" id="GO:0000381">
    <property type="term" value="P:regulation of alternative mRNA splicing, via spliceosome"/>
    <property type="evidence" value="ECO:0007669"/>
    <property type="project" value="TreeGrafter"/>
</dbReference>
<dbReference type="OrthoDB" id="407442at2759"/>
<feature type="region of interest" description="Disordered" evidence="5">
    <location>
        <begin position="161"/>
        <end position="235"/>
    </location>
</feature>
<keyword evidence="2 4" id="KW-0694">RNA-binding</keyword>
<evidence type="ECO:0000313" key="7">
    <source>
        <dbReference type="EnsemblMetazoa" id="AALB002171-PA"/>
    </source>
</evidence>
<dbReference type="GeneID" id="118459010"/>
<evidence type="ECO:0000256" key="5">
    <source>
        <dbReference type="SAM" id="MobiDB-lite"/>
    </source>
</evidence>
<dbReference type="SMART" id="SM00360">
    <property type="entry name" value="RRM"/>
    <property type="match status" value="1"/>
</dbReference>
<reference evidence="7 8" key="1">
    <citation type="journal article" date="2017" name="G3 (Bethesda)">
        <title>The Physical Genome Mapping of Anopheles albimanus Corrected Scaffold Misassemblies and Identified Interarm Rearrangements in Genus Anopheles.</title>
        <authorList>
            <person name="Artemov G.N."/>
            <person name="Peery A.N."/>
            <person name="Jiang X."/>
            <person name="Tu Z."/>
            <person name="Stegniy V.N."/>
            <person name="Sharakhova M.V."/>
            <person name="Sharakhov I.V."/>
        </authorList>
    </citation>
    <scope>NUCLEOTIDE SEQUENCE [LARGE SCALE GENOMIC DNA]</scope>
    <source>
        <strain evidence="7 8">ALBI9_A</strain>
    </source>
</reference>
<evidence type="ECO:0000259" key="6">
    <source>
        <dbReference type="PROSITE" id="PS50102"/>
    </source>
</evidence>
<feature type="compositionally biased region" description="Basic and acidic residues" evidence="5">
    <location>
        <begin position="202"/>
        <end position="227"/>
    </location>
</feature>
<feature type="compositionally biased region" description="Low complexity" evidence="5">
    <location>
        <begin position="99"/>
        <end position="108"/>
    </location>
</feature>
<comment type="subcellular location">
    <subcellularLocation>
        <location evidence="1">Nucleus</location>
        <location evidence="1">Nucleoplasm</location>
    </subcellularLocation>
</comment>
<dbReference type="RefSeq" id="XP_035777908.1">
    <property type="nucleotide sequence ID" value="XM_035922015.1"/>
</dbReference>
<reference evidence="7" key="2">
    <citation type="submission" date="2022-08" db="UniProtKB">
        <authorList>
            <consortium name="EnsemblMetazoa"/>
        </authorList>
    </citation>
    <scope>IDENTIFICATION</scope>
    <source>
        <strain evidence="7">STECLA/ALBI9_A</strain>
    </source>
</reference>
<dbReference type="AlphaFoldDB" id="A0A8W7JCU4"/>
<accession>A0A8W7JCU4</accession>
<feature type="compositionally biased region" description="Basic and acidic residues" evidence="5">
    <location>
        <begin position="178"/>
        <end position="192"/>
    </location>
</feature>
<dbReference type="Proteomes" id="UP000069272">
    <property type="component" value="Chromosome 2R"/>
</dbReference>
<feature type="domain" description="RRM" evidence="6">
    <location>
        <begin position="6"/>
        <end position="83"/>
    </location>
</feature>
<name>A0A8W7JCU4_ANOAL</name>
<proteinExistence type="predicted"/>
<dbReference type="InterPro" id="IPR012677">
    <property type="entry name" value="Nucleotide-bd_a/b_plait_sf"/>
</dbReference>
<dbReference type="GO" id="GO:0005654">
    <property type="term" value="C:nucleoplasm"/>
    <property type="evidence" value="ECO:0007669"/>
    <property type="project" value="UniProtKB-SubCell"/>
</dbReference>
<dbReference type="InterPro" id="IPR000504">
    <property type="entry name" value="RRM_dom"/>
</dbReference>
<dbReference type="PANTHER" id="PTHR13798:SF11">
    <property type="entry name" value="RNA-BINDING PROTEIN 7-RELATED"/>
    <property type="match status" value="1"/>
</dbReference>
<evidence type="ECO:0000256" key="1">
    <source>
        <dbReference type="ARBA" id="ARBA00004642"/>
    </source>
</evidence>
<evidence type="ECO:0000256" key="3">
    <source>
        <dbReference type="ARBA" id="ARBA00023242"/>
    </source>
</evidence>
<dbReference type="InterPro" id="IPR035979">
    <property type="entry name" value="RBD_domain_sf"/>
</dbReference>
<dbReference type="KEGG" id="aali:118459010"/>